<protein>
    <submittedName>
        <fullName evidence="1">Uncharacterized protein</fullName>
    </submittedName>
</protein>
<evidence type="ECO:0000313" key="1">
    <source>
        <dbReference type="EMBL" id="GKV27118.1"/>
    </source>
</evidence>
<comment type="caution">
    <text evidence="1">The sequence shown here is derived from an EMBL/GenBank/DDBJ whole genome shotgun (WGS) entry which is preliminary data.</text>
</comment>
<name>A0AAV5KRF7_9ROSI</name>
<proteinExistence type="predicted"/>
<dbReference type="EMBL" id="BPVZ01000074">
    <property type="protein sequence ID" value="GKV27118.1"/>
    <property type="molecule type" value="Genomic_DNA"/>
</dbReference>
<accession>A0AAV5KRF7</accession>
<dbReference type="AlphaFoldDB" id="A0AAV5KRF7"/>
<sequence length="72" mass="8134">MLYIVNLQFVKDLHALISLVPQGTPYPLVLLGKSKNALLPTFLFLNQIVWLGGTSIYKNKEPAELLGWISFF</sequence>
<evidence type="ECO:0000313" key="2">
    <source>
        <dbReference type="Proteomes" id="UP001054252"/>
    </source>
</evidence>
<keyword evidence="2" id="KW-1185">Reference proteome</keyword>
<dbReference type="Proteomes" id="UP001054252">
    <property type="component" value="Unassembled WGS sequence"/>
</dbReference>
<reference evidence="1 2" key="1">
    <citation type="journal article" date="2021" name="Commun. Biol.">
        <title>The genome of Shorea leprosula (Dipterocarpaceae) highlights the ecological relevance of drought in aseasonal tropical rainforests.</title>
        <authorList>
            <person name="Ng K.K.S."/>
            <person name="Kobayashi M.J."/>
            <person name="Fawcett J.A."/>
            <person name="Hatakeyama M."/>
            <person name="Paape T."/>
            <person name="Ng C.H."/>
            <person name="Ang C.C."/>
            <person name="Tnah L.H."/>
            <person name="Lee C.T."/>
            <person name="Nishiyama T."/>
            <person name="Sese J."/>
            <person name="O'Brien M.J."/>
            <person name="Copetti D."/>
            <person name="Mohd Noor M.I."/>
            <person name="Ong R.C."/>
            <person name="Putra M."/>
            <person name="Sireger I.Z."/>
            <person name="Indrioko S."/>
            <person name="Kosugi Y."/>
            <person name="Izuno A."/>
            <person name="Isagi Y."/>
            <person name="Lee S.L."/>
            <person name="Shimizu K.K."/>
        </authorList>
    </citation>
    <scope>NUCLEOTIDE SEQUENCE [LARGE SCALE GENOMIC DNA]</scope>
    <source>
        <strain evidence="1">214</strain>
    </source>
</reference>
<gene>
    <name evidence="1" type="ORF">SLEP1_g36323</name>
</gene>
<organism evidence="1 2">
    <name type="scientific">Rubroshorea leprosula</name>
    <dbReference type="NCBI Taxonomy" id="152421"/>
    <lineage>
        <taxon>Eukaryota</taxon>
        <taxon>Viridiplantae</taxon>
        <taxon>Streptophyta</taxon>
        <taxon>Embryophyta</taxon>
        <taxon>Tracheophyta</taxon>
        <taxon>Spermatophyta</taxon>
        <taxon>Magnoliopsida</taxon>
        <taxon>eudicotyledons</taxon>
        <taxon>Gunneridae</taxon>
        <taxon>Pentapetalae</taxon>
        <taxon>rosids</taxon>
        <taxon>malvids</taxon>
        <taxon>Malvales</taxon>
        <taxon>Dipterocarpaceae</taxon>
        <taxon>Rubroshorea</taxon>
    </lineage>
</organism>